<accession>A0AAW9RDE6</accession>
<dbReference type="InterPro" id="IPR018245">
    <property type="entry name" value="Gonadotropin_bsu_CS"/>
</dbReference>
<dbReference type="Gene3D" id="3.40.50.300">
    <property type="entry name" value="P-loop containing nucleotide triphosphate hydrolases"/>
    <property type="match status" value="1"/>
</dbReference>
<dbReference type="PROSITE" id="PS00261">
    <property type="entry name" value="GLYCO_HORMONE_BETA_1"/>
    <property type="match status" value="1"/>
</dbReference>
<keyword evidence="2" id="KW-1185">Reference proteome</keyword>
<protein>
    <recommendedName>
        <fullName evidence="3">HPr kinase/phosphorylase C-terminal domain-containing protein</fullName>
    </recommendedName>
</protein>
<reference evidence="1 2" key="1">
    <citation type="submission" date="2024-02" db="EMBL/GenBank/DDBJ databases">
        <title>A novel Wenzhouxiangellaceae bacterium, isolated from coastal sediments.</title>
        <authorList>
            <person name="Du Z.-J."/>
            <person name="Ye Y.-Q."/>
            <person name="Zhang X.-Y."/>
        </authorList>
    </citation>
    <scope>NUCLEOTIDE SEQUENCE [LARGE SCALE GENOMIC DNA]</scope>
    <source>
        <strain evidence="1 2">CH-27</strain>
    </source>
</reference>
<evidence type="ECO:0008006" key="3">
    <source>
        <dbReference type="Google" id="ProtNLM"/>
    </source>
</evidence>
<proteinExistence type="predicted"/>
<dbReference type="GO" id="GO:0005179">
    <property type="term" value="F:hormone activity"/>
    <property type="evidence" value="ECO:0007669"/>
    <property type="project" value="InterPro"/>
</dbReference>
<name>A0AAW9RDE6_9GAMM</name>
<sequence>MRWRTGCRRALTARPRAGRIGPTVSSVRWFCAGYCTSVAFLAKSNWVRTWQPAVFPHTPGWNAQAPLLVRRNPGSASRLSNPGAALVTEPRAEADTYRVFDLLVRSELPLPLPPVPGQNKADLDIFVGDEPGTDATGFTWFNEWKGTDGQVSLAAARNGGAYLLRFPDLADFHIGSDLGTITVRSAQNAAQDFLAHLLIDQVIPRVLNQKGLLVVHASAVALPCGRVIAFVGRGGLGKSTLAAALVVRGSKLVTDDCLVLDRESGAITGRPPYGSLRLWPDSIAALFDRNNAFRPISESAEKFQWIPETRDSGSSAHALSALFVLDEPDADGGPEQPRMVPLSGSGASMAIIESLFVLDIDNADVVGRNVRGAAALVASRLPVFRFSYTRRYESLAAACGFVEAQAQAASGMIPAN</sequence>
<dbReference type="AlphaFoldDB" id="A0AAW9RDE6"/>
<dbReference type="Proteomes" id="UP001359886">
    <property type="component" value="Unassembled WGS sequence"/>
</dbReference>
<evidence type="ECO:0000313" key="1">
    <source>
        <dbReference type="EMBL" id="MEJ8566865.1"/>
    </source>
</evidence>
<dbReference type="InterPro" id="IPR027417">
    <property type="entry name" value="P-loop_NTPase"/>
</dbReference>
<dbReference type="SUPFAM" id="SSF53795">
    <property type="entry name" value="PEP carboxykinase-like"/>
    <property type="match status" value="1"/>
</dbReference>
<organism evidence="1 2">
    <name type="scientific">Elongatibacter sediminis</name>
    <dbReference type="NCBI Taxonomy" id="3119006"/>
    <lineage>
        <taxon>Bacteria</taxon>
        <taxon>Pseudomonadati</taxon>
        <taxon>Pseudomonadota</taxon>
        <taxon>Gammaproteobacteria</taxon>
        <taxon>Chromatiales</taxon>
        <taxon>Wenzhouxiangellaceae</taxon>
        <taxon>Elongatibacter</taxon>
    </lineage>
</organism>
<gene>
    <name evidence="1" type="ORF">V3330_04455</name>
</gene>
<comment type="caution">
    <text evidence="1">The sequence shown here is derived from an EMBL/GenBank/DDBJ whole genome shotgun (WGS) entry which is preliminary data.</text>
</comment>
<evidence type="ECO:0000313" key="2">
    <source>
        <dbReference type="Proteomes" id="UP001359886"/>
    </source>
</evidence>
<dbReference type="EMBL" id="JAZHOG010000002">
    <property type="protein sequence ID" value="MEJ8566865.1"/>
    <property type="molecule type" value="Genomic_DNA"/>
</dbReference>
<dbReference type="GO" id="GO:0005576">
    <property type="term" value="C:extracellular region"/>
    <property type="evidence" value="ECO:0007669"/>
    <property type="project" value="InterPro"/>
</dbReference>